<evidence type="ECO:0000256" key="11">
    <source>
        <dbReference type="SAM" id="MobiDB-lite"/>
    </source>
</evidence>
<dbReference type="PANTHER" id="PTHR24123">
    <property type="entry name" value="ANKYRIN REPEAT-CONTAINING"/>
    <property type="match status" value="1"/>
</dbReference>
<feature type="domain" description="Ion transport" evidence="13">
    <location>
        <begin position="1347"/>
        <end position="1582"/>
    </location>
</feature>
<evidence type="ECO:0000256" key="8">
    <source>
        <dbReference type="ARBA" id="ARBA00023136"/>
    </source>
</evidence>
<dbReference type="PRINTS" id="PR01415">
    <property type="entry name" value="ANKYRIN"/>
</dbReference>
<evidence type="ECO:0000256" key="4">
    <source>
        <dbReference type="ARBA" id="ARBA00022737"/>
    </source>
</evidence>
<proteinExistence type="predicted"/>
<feature type="transmembrane region" description="Helical" evidence="12">
    <location>
        <begin position="1287"/>
        <end position="1312"/>
    </location>
</feature>
<feature type="repeat" description="ANK" evidence="10">
    <location>
        <begin position="845"/>
        <end position="877"/>
    </location>
</feature>
<dbReference type="FunFam" id="1.25.40.20:FF:000329">
    <property type="entry name" value="No mechanoreceptor potential C, isoform D"/>
    <property type="match status" value="1"/>
</dbReference>
<dbReference type="PROSITE" id="PS50297">
    <property type="entry name" value="ANK_REP_REGION"/>
    <property type="match status" value="19"/>
</dbReference>
<feature type="repeat" description="ANK" evidence="10">
    <location>
        <begin position="878"/>
        <end position="898"/>
    </location>
</feature>
<feature type="transmembrane region" description="Helical" evidence="12">
    <location>
        <begin position="1255"/>
        <end position="1275"/>
    </location>
</feature>
<dbReference type="GO" id="GO:0005262">
    <property type="term" value="F:calcium channel activity"/>
    <property type="evidence" value="ECO:0007669"/>
    <property type="project" value="InterPro"/>
</dbReference>
<dbReference type="PANTHER" id="PTHR24123:SF33">
    <property type="entry name" value="PROTEIN HOS4"/>
    <property type="match status" value="1"/>
</dbReference>
<evidence type="ECO:0000256" key="6">
    <source>
        <dbReference type="ARBA" id="ARBA00023043"/>
    </source>
</evidence>
<feature type="repeat" description="ANK" evidence="10">
    <location>
        <begin position="642"/>
        <end position="674"/>
    </location>
</feature>
<feature type="repeat" description="ANK" evidence="10">
    <location>
        <begin position="283"/>
        <end position="315"/>
    </location>
</feature>
<protein>
    <recommendedName>
        <fullName evidence="13">Ion transport domain-containing protein</fullName>
    </recommendedName>
</protein>
<accession>A0AAN7SDB0</accession>
<evidence type="ECO:0000256" key="3">
    <source>
        <dbReference type="ARBA" id="ARBA00022692"/>
    </source>
</evidence>
<feature type="repeat" description="ANK" evidence="10">
    <location>
        <begin position="957"/>
        <end position="979"/>
    </location>
</feature>
<feature type="repeat" description="ANK" evidence="10">
    <location>
        <begin position="250"/>
        <end position="282"/>
    </location>
</feature>
<feature type="transmembrane region" description="Helical" evidence="12">
    <location>
        <begin position="1348"/>
        <end position="1371"/>
    </location>
</feature>
<feature type="repeat" description="ANK" evidence="10">
    <location>
        <begin position="484"/>
        <end position="516"/>
    </location>
</feature>
<feature type="compositionally biased region" description="Low complexity" evidence="11">
    <location>
        <begin position="1735"/>
        <end position="1747"/>
    </location>
</feature>
<keyword evidence="5 12" id="KW-1133">Transmembrane helix</keyword>
<dbReference type="InterPro" id="IPR002110">
    <property type="entry name" value="Ankyrin_rpt"/>
</dbReference>
<evidence type="ECO:0000256" key="5">
    <source>
        <dbReference type="ARBA" id="ARBA00022989"/>
    </source>
</evidence>
<keyword evidence="4" id="KW-0677">Repeat</keyword>
<keyword evidence="3 12" id="KW-0812">Transmembrane</keyword>
<feature type="repeat" description="ANK" evidence="10">
    <location>
        <begin position="708"/>
        <end position="730"/>
    </location>
</feature>
<sequence>MSQARKGPGAGKGPPKDKNEDGKDKEQKEKVPSKDKEETGSNADSEETVPKPQSAGVTTRDAAQKVLSLCQRGEWAPVDQVLKSMEKAISNAGDDANTVPLAGVIDLATGMTPLMYAAKDNRTSLLDKLIDLGSDVGARNNDNYNVLHVAAMYSREDVVKLLLGKRGVDPFSTGGSRQQTSVHLVASRQTGTATAILRALLAAAGKDIRLKPDGRGKIPLLLAVEAGNQSMCRELLSAQTADQLKAASANGDTALHLAARRRDIDMVRILVDYGTTVDLQNGEGQTALHIAAAEGDEILVKYFYGVRASASITDNQDRTPMHLAAEYGHANIIELLVDKFKASIFERTKDGSTLMHIASLNGHADCAMMLFKKGVYLHMPNKDGARSIHTAAKYGHIGIINTLLQKGEKVDVTTNENFTALHIAVEAGKPLVVETLLGYGADVHIQGGKQRETALHIAARVKDGDKCALMLLKSGAGPNITTDDGQTPVHVAAKYGNLHTLLLLLDDGGDPQFKNKNAETPLHLACKGCRPDVVRHLINYIKQNKGNEVAAQYVNEVNENNESALHYACGVTKEEVEIPSADKEVVRLLIENGADVNLLSRQAHETCFHYVAVSGNNDVLMAMIAHMSNTDMQKALNKQSAIGWTPLSIASHKGHTEFVNNLLTNHARVDVFDTEGRSALHLAAEKGFLPVCDLLLSHKAFINSKSRVGRTALHLAAMNGYTHLVKFLIKDHNAVIDILTLRKQTPLHLAAGAGQIEVCRLLLELGANIDATDDMGQKPIHAAAQNNFSEVTQLFLQQHPSLVMATTKDGNTCAHIAAAQGSVTVIEELMKFDRQGVITARNKMTDATPLQIAAEGGHSEVVKALVRAGASCTDENKSGFTAVHLAAKNGHGQVLEVLRSSNTLRITSKKLGVTALHIAAYFGQADTVRELLTHIPGTVKSDPPSGASLVPTLGSESGMTSLHLASFSGNENVVRLLLNSAGVQVDAASHENGYNPMHLACFGGHTTVVGLLLSRSAELLESNDKHGRRGLHIAATHGHYQMVEVLLGQGAEINATDKNGWTPLHYASRAGCFDVVKLLTESGASPKSETNLGAAPIWFAASEGHNDVLEYLLTKEHDTHTLMEDRRFVYNLMVCSKNHNNRPMEEFVLVSPAPVDTAAKLSNILITLSNKEKERAKDLISAGKHCEYMATELLALAAGSESAGRILTATDRRSVEFLDVLIENEQKEVIAHTVVQRYLQELWRGSLNWPAWRTVSLFFAFIICPPLWVALTLPLGHKYNKIPIIKFMSYLTSHVYLMLFLLIVGVTPPYAIVREKLIPYWYEWILLVWLSGLLLFELTNPSDKSGLGWIKISVLLFGIFGVGTHVLGFFITPNNWPTLMYCRNQLFALSFLLACVQILDFLSFHYLFGPWAIIIGNLMKDLARFLAVLAIFVFGFSMHFVALNQPFKNLSNSEVKDLARPAPGYFREDNSTIPVNPSWIEPTSSNAQRYGRLRRKHPIQDQGMTMNPISAFEKLSFAVFGQTTHDELIVEAPAGNPAYRPEWTKNLFKFSFGIYMLVSVVVLVNLLIAMMSDTYQRIQAQSDIEWKFGLSKLIRNMHRTTTAPSPINLITTWLFYLVELCRARVKKKKRPSLIQMMNTFQGNKLSPRSKAGAKWLSKVKKGSQIAPKESIATLSVMHLRSPLGSQMSFSLQTTRIEHVADWDSIAKKYRALVGHVDEVKNSANADVDSDDNGDGNDSPIPNNVGPQ</sequence>
<feature type="repeat" description="ANK" evidence="10">
    <location>
        <begin position="316"/>
        <end position="339"/>
    </location>
</feature>
<feature type="transmembrane region" description="Helical" evidence="12">
    <location>
        <begin position="1425"/>
        <end position="1443"/>
    </location>
</feature>
<feature type="transmembrane region" description="Helical" evidence="12">
    <location>
        <begin position="1318"/>
        <end position="1336"/>
    </location>
</feature>
<dbReference type="InterPro" id="IPR002153">
    <property type="entry name" value="TRPC_channel"/>
</dbReference>
<evidence type="ECO:0000256" key="2">
    <source>
        <dbReference type="ARBA" id="ARBA00022448"/>
    </source>
</evidence>
<evidence type="ECO:0000256" key="12">
    <source>
        <dbReference type="SAM" id="Phobius"/>
    </source>
</evidence>
<dbReference type="Pfam" id="PF00023">
    <property type="entry name" value="Ank"/>
    <property type="match status" value="1"/>
</dbReference>
<gene>
    <name evidence="14" type="ORF">RN001_012439</name>
</gene>
<dbReference type="SUPFAM" id="SSF48403">
    <property type="entry name" value="Ankyrin repeat"/>
    <property type="match status" value="4"/>
</dbReference>
<dbReference type="InterPro" id="IPR051165">
    <property type="entry name" value="Multifunctional_ANK_Repeat"/>
</dbReference>
<keyword evidence="2" id="KW-0813">Transport</keyword>
<feature type="repeat" description="ANK" evidence="10">
    <location>
        <begin position="1059"/>
        <end position="1091"/>
    </location>
</feature>
<feature type="repeat" description="ANK" evidence="10">
    <location>
        <begin position="350"/>
        <end position="382"/>
    </location>
</feature>
<dbReference type="Proteomes" id="UP001353858">
    <property type="component" value="Unassembled WGS sequence"/>
</dbReference>
<dbReference type="InterPro" id="IPR005821">
    <property type="entry name" value="Ion_trans_dom"/>
</dbReference>
<name>A0AAN7SDB0_9COLE</name>
<dbReference type="Pfam" id="PF13637">
    <property type="entry name" value="Ank_4"/>
    <property type="match status" value="1"/>
</dbReference>
<dbReference type="PROSITE" id="PS50088">
    <property type="entry name" value="ANK_REPEAT"/>
    <property type="match status" value="21"/>
</dbReference>
<evidence type="ECO:0000256" key="10">
    <source>
        <dbReference type="PROSITE-ProRule" id="PRU00023"/>
    </source>
</evidence>
<evidence type="ECO:0000256" key="9">
    <source>
        <dbReference type="ARBA" id="ARBA00023303"/>
    </source>
</evidence>
<feature type="repeat" description="ANK" evidence="10">
    <location>
        <begin position="911"/>
        <end position="932"/>
    </location>
</feature>
<feature type="repeat" description="ANK" evidence="10">
    <location>
        <begin position="109"/>
        <end position="141"/>
    </location>
</feature>
<evidence type="ECO:0000313" key="15">
    <source>
        <dbReference type="Proteomes" id="UP001353858"/>
    </source>
</evidence>
<feature type="compositionally biased region" description="Basic and acidic residues" evidence="11">
    <location>
        <begin position="14"/>
        <end position="39"/>
    </location>
</feature>
<dbReference type="Pfam" id="PF00520">
    <property type="entry name" value="Ion_trans"/>
    <property type="match status" value="1"/>
</dbReference>
<keyword evidence="15" id="KW-1185">Reference proteome</keyword>
<feature type="region of interest" description="Disordered" evidence="11">
    <location>
        <begin position="1"/>
        <end position="60"/>
    </location>
</feature>
<keyword evidence="8 12" id="KW-0472">Membrane</keyword>
<feature type="repeat" description="ANK" evidence="10">
    <location>
        <begin position="675"/>
        <end position="707"/>
    </location>
</feature>
<dbReference type="SMART" id="SM00248">
    <property type="entry name" value="ANK"/>
    <property type="match status" value="29"/>
</dbReference>
<feature type="repeat" description="ANK" evidence="10">
    <location>
        <begin position="992"/>
        <end position="1024"/>
    </location>
</feature>
<evidence type="ECO:0000256" key="1">
    <source>
        <dbReference type="ARBA" id="ARBA00004141"/>
    </source>
</evidence>
<evidence type="ECO:0000313" key="14">
    <source>
        <dbReference type="EMBL" id="KAK4876017.1"/>
    </source>
</evidence>
<comment type="caution">
    <text evidence="14">The sequence shown here is derived from an EMBL/GenBank/DDBJ whole genome shotgun (WGS) entry which is preliminary data.</text>
</comment>
<dbReference type="Gene3D" id="1.25.40.20">
    <property type="entry name" value="Ankyrin repeat-containing domain"/>
    <property type="match status" value="7"/>
</dbReference>
<reference evidence="15" key="1">
    <citation type="submission" date="2023-01" db="EMBL/GenBank/DDBJ databases">
        <title>Key to firefly adult light organ development and bioluminescence: homeobox transcription factors regulate luciferase expression and transportation to peroxisome.</title>
        <authorList>
            <person name="Fu X."/>
        </authorList>
    </citation>
    <scope>NUCLEOTIDE SEQUENCE [LARGE SCALE GENOMIC DNA]</scope>
</reference>
<feature type="repeat" description="ANK" evidence="10">
    <location>
        <begin position="383"/>
        <end position="415"/>
    </location>
</feature>
<feature type="repeat" description="ANK" evidence="10">
    <location>
        <begin position="416"/>
        <end position="448"/>
    </location>
</feature>
<feature type="region of interest" description="Disordered" evidence="11">
    <location>
        <begin position="1720"/>
        <end position="1747"/>
    </location>
</feature>
<dbReference type="GO" id="GO:0034703">
    <property type="term" value="C:cation channel complex"/>
    <property type="evidence" value="ECO:0007669"/>
    <property type="project" value="UniProtKB-ARBA"/>
</dbReference>
<feature type="repeat" description="ANK" evidence="10">
    <location>
        <begin position="742"/>
        <end position="774"/>
    </location>
</feature>
<keyword evidence="7" id="KW-0406">Ion transport</keyword>
<dbReference type="InterPro" id="IPR036770">
    <property type="entry name" value="Ankyrin_rpt-contain_sf"/>
</dbReference>
<dbReference type="Pfam" id="PF12796">
    <property type="entry name" value="Ank_2"/>
    <property type="match status" value="9"/>
</dbReference>
<feature type="transmembrane region" description="Helical" evidence="12">
    <location>
        <begin position="1547"/>
        <end position="1568"/>
    </location>
</feature>
<organism evidence="14 15">
    <name type="scientific">Aquatica leii</name>
    <dbReference type="NCBI Taxonomy" id="1421715"/>
    <lineage>
        <taxon>Eukaryota</taxon>
        <taxon>Metazoa</taxon>
        <taxon>Ecdysozoa</taxon>
        <taxon>Arthropoda</taxon>
        <taxon>Hexapoda</taxon>
        <taxon>Insecta</taxon>
        <taxon>Pterygota</taxon>
        <taxon>Neoptera</taxon>
        <taxon>Endopterygota</taxon>
        <taxon>Coleoptera</taxon>
        <taxon>Polyphaga</taxon>
        <taxon>Elateriformia</taxon>
        <taxon>Elateroidea</taxon>
        <taxon>Lampyridae</taxon>
        <taxon>Luciolinae</taxon>
        <taxon>Aquatica</taxon>
    </lineage>
</organism>
<evidence type="ECO:0000256" key="7">
    <source>
        <dbReference type="ARBA" id="ARBA00023065"/>
    </source>
</evidence>
<feature type="transmembrane region" description="Helical" evidence="12">
    <location>
        <begin position="1391"/>
        <end position="1413"/>
    </location>
</feature>
<evidence type="ECO:0000259" key="13">
    <source>
        <dbReference type="Pfam" id="PF00520"/>
    </source>
</evidence>
<feature type="repeat" description="ANK" evidence="10">
    <location>
        <begin position="560"/>
        <end position="601"/>
    </location>
</feature>
<keyword evidence="9" id="KW-0407">Ion channel</keyword>
<comment type="subcellular location">
    <subcellularLocation>
        <location evidence="1">Membrane</location>
        <topology evidence="1">Multi-pass membrane protein</topology>
    </subcellularLocation>
</comment>
<feature type="repeat" description="ANK" evidence="10">
    <location>
        <begin position="1026"/>
        <end position="1058"/>
    </location>
</feature>
<dbReference type="PRINTS" id="PR01097">
    <property type="entry name" value="TRNSRECEPTRP"/>
</dbReference>
<dbReference type="EMBL" id="JARPUR010000005">
    <property type="protein sequence ID" value="KAK4876017.1"/>
    <property type="molecule type" value="Genomic_DNA"/>
</dbReference>
<keyword evidence="6 10" id="KW-0040">ANK repeat</keyword>
<feature type="repeat" description="ANK" evidence="10">
    <location>
        <begin position="450"/>
        <end position="483"/>
    </location>
</feature>